<keyword evidence="3" id="KW-1185">Reference proteome</keyword>
<dbReference type="Proteomes" id="UP000246018">
    <property type="component" value="Unassembled WGS sequence"/>
</dbReference>
<feature type="domain" description="Helix-turn-helix" evidence="1">
    <location>
        <begin position="16"/>
        <end position="56"/>
    </location>
</feature>
<dbReference type="AlphaFoldDB" id="A0A2T8F656"/>
<reference evidence="2 3" key="1">
    <citation type="submission" date="2018-04" db="EMBL/GenBank/DDBJ databases">
        <title>Genome of Nocardioides gansuensis WSJ-1.</title>
        <authorList>
            <person name="Wu S."/>
            <person name="Wang G."/>
        </authorList>
    </citation>
    <scope>NUCLEOTIDE SEQUENCE [LARGE SCALE GENOMIC DNA]</scope>
    <source>
        <strain evidence="2 3">WSJ-1</strain>
    </source>
</reference>
<name>A0A2T8F656_9ACTN</name>
<dbReference type="EMBL" id="QDGZ01000009">
    <property type="protein sequence ID" value="PVG81198.1"/>
    <property type="molecule type" value="Genomic_DNA"/>
</dbReference>
<proteinExistence type="predicted"/>
<protein>
    <submittedName>
        <fullName evidence="2">DNA-binding protein</fullName>
    </submittedName>
</protein>
<evidence type="ECO:0000259" key="1">
    <source>
        <dbReference type="Pfam" id="PF12728"/>
    </source>
</evidence>
<dbReference type="RefSeq" id="WP_116573815.1">
    <property type="nucleotide sequence ID" value="NZ_QDGZ01000009.1"/>
</dbReference>
<dbReference type="InterPro" id="IPR041657">
    <property type="entry name" value="HTH_17"/>
</dbReference>
<dbReference type="InterPro" id="IPR009061">
    <property type="entry name" value="DNA-bd_dom_put_sf"/>
</dbReference>
<organism evidence="2 3">
    <name type="scientific">Nocardioides gansuensis</name>
    <dbReference type="NCBI Taxonomy" id="2138300"/>
    <lineage>
        <taxon>Bacteria</taxon>
        <taxon>Bacillati</taxon>
        <taxon>Actinomycetota</taxon>
        <taxon>Actinomycetes</taxon>
        <taxon>Propionibacteriales</taxon>
        <taxon>Nocardioidaceae</taxon>
        <taxon>Nocardioides</taxon>
    </lineage>
</organism>
<dbReference type="Pfam" id="PF12728">
    <property type="entry name" value="HTH_17"/>
    <property type="match status" value="1"/>
</dbReference>
<evidence type="ECO:0000313" key="2">
    <source>
        <dbReference type="EMBL" id="PVG81198.1"/>
    </source>
</evidence>
<dbReference type="OrthoDB" id="194758at2"/>
<accession>A0A2T8F656</accession>
<keyword evidence="2" id="KW-0238">DNA-binding</keyword>
<sequence>MHPELDIQDLWDAARVAAYLGVPKQTLYAWRHTGNGPKGFRVGKHLRWHPHTVVEWTLALEHDQ</sequence>
<dbReference type="GO" id="GO:0003677">
    <property type="term" value="F:DNA binding"/>
    <property type="evidence" value="ECO:0007669"/>
    <property type="project" value="UniProtKB-KW"/>
</dbReference>
<evidence type="ECO:0000313" key="3">
    <source>
        <dbReference type="Proteomes" id="UP000246018"/>
    </source>
</evidence>
<comment type="caution">
    <text evidence="2">The sequence shown here is derived from an EMBL/GenBank/DDBJ whole genome shotgun (WGS) entry which is preliminary data.</text>
</comment>
<dbReference type="SUPFAM" id="SSF46955">
    <property type="entry name" value="Putative DNA-binding domain"/>
    <property type="match status" value="1"/>
</dbReference>
<gene>
    <name evidence="2" type="ORF">DDE18_18775</name>
</gene>